<dbReference type="GO" id="GO:0016740">
    <property type="term" value="F:transferase activity"/>
    <property type="evidence" value="ECO:0007669"/>
    <property type="project" value="UniProtKB-KW"/>
</dbReference>
<dbReference type="GO" id="GO:0005576">
    <property type="term" value="C:extracellular region"/>
    <property type="evidence" value="ECO:0007669"/>
    <property type="project" value="TreeGrafter"/>
</dbReference>
<dbReference type="RefSeq" id="WP_050069702.1">
    <property type="nucleotide sequence ID" value="NZ_CABKTM010000009.1"/>
</dbReference>
<dbReference type="InterPro" id="IPR005490">
    <property type="entry name" value="LD_TPept_cat_dom"/>
</dbReference>
<feature type="active site" description="Proton donor/acceptor" evidence="6">
    <location>
        <position position="219"/>
    </location>
</feature>
<dbReference type="InterPro" id="IPR038063">
    <property type="entry name" value="Transpep_catalytic_dom"/>
</dbReference>
<evidence type="ECO:0000256" key="1">
    <source>
        <dbReference type="ARBA" id="ARBA00004752"/>
    </source>
</evidence>
<keyword evidence="5 6" id="KW-0961">Cell wall biogenesis/degradation</keyword>
<reference evidence="9" key="1">
    <citation type="submission" date="2022-07" db="EMBL/GenBank/DDBJ databases">
        <title>Enhanced cultured diversity of the mouse gut microbiota enables custom-made synthetic communities.</title>
        <authorList>
            <person name="Afrizal A."/>
        </authorList>
    </citation>
    <scope>NUCLEOTIDE SEQUENCE</scope>
    <source>
        <strain evidence="9">DSM 29482</strain>
    </source>
</reference>
<proteinExistence type="predicted"/>
<dbReference type="GO" id="GO:0008360">
    <property type="term" value="P:regulation of cell shape"/>
    <property type="evidence" value="ECO:0007669"/>
    <property type="project" value="UniProtKB-UniRule"/>
</dbReference>
<dbReference type="PROSITE" id="PS52029">
    <property type="entry name" value="LD_TPASE"/>
    <property type="match status" value="1"/>
</dbReference>
<keyword evidence="7" id="KW-0732">Signal</keyword>
<feature type="domain" description="L,D-TPase catalytic" evidence="8">
    <location>
        <begin position="147"/>
        <end position="269"/>
    </location>
</feature>
<name>A0A9X2MNE1_9FIRM</name>
<dbReference type="GO" id="GO:0071555">
    <property type="term" value="P:cell wall organization"/>
    <property type="evidence" value="ECO:0007669"/>
    <property type="project" value="UniProtKB-UniRule"/>
</dbReference>
<dbReference type="PANTHER" id="PTHR30582:SF2">
    <property type="entry name" value="L,D-TRANSPEPTIDASE YCIB-RELATED"/>
    <property type="match status" value="1"/>
</dbReference>
<protein>
    <submittedName>
        <fullName evidence="9">L,D-transpeptidase family protein</fullName>
    </submittedName>
</protein>
<evidence type="ECO:0000256" key="4">
    <source>
        <dbReference type="ARBA" id="ARBA00022984"/>
    </source>
</evidence>
<dbReference type="GO" id="GO:0018104">
    <property type="term" value="P:peptidoglycan-protein cross-linking"/>
    <property type="evidence" value="ECO:0007669"/>
    <property type="project" value="TreeGrafter"/>
</dbReference>
<sequence>MKKKVFISLTVAVVVISSVALNSINKNGENKITKYKKENTEKEKVVVANRSTKEFESVSKKVEKKYEGEALNVVEHNGKTKIYEKNDEGSQVISIINDYDKVELLETLPKGWFKVKLGDGQIGYADARYIRSEKVPPHNYNENSSEWVLKFNEENQKLRIYKGGKLVSESLGSSGLKDAFTPKGVFEIESGRRGYWAYIPRFEQGMKYWVGFKGTYLFHSIPFTEDQKIIEEEAKKLGKPSSHGCIRLPIDISKYIYDKVPDGALVIIE</sequence>
<dbReference type="Pfam" id="PF03734">
    <property type="entry name" value="YkuD"/>
    <property type="match status" value="1"/>
</dbReference>
<keyword evidence="10" id="KW-1185">Reference proteome</keyword>
<dbReference type="CDD" id="cd16913">
    <property type="entry name" value="YkuD_like"/>
    <property type="match status" value="1"/>
</dbReference>
<dbReference type="InterPro" id="IPR050979">
    <property type="entry name" value="LD-transpeptidase"/>
</dbReference>
<comment type="caution">
    <text evidence="9">The sequence shown here is derived from an EMBL/GenBank/DDBJ whole genome shotgun (WGS) entry which is preliminary data.</text>
</comment>
<dbReference type="EMBL" id="JANJZL010000005">
    <property type="protein sequence ID" value="MCR2044211.1"/>
    <property type="molecule type" value="Genomic_DNA"/>
</dbReference>
<dbReference type="GO" id="GO:0071972">
    <property type="term" value="F:peptidoglycan L,D-transpeptidase activity"/>
    <property type="evidence" value="ECO:0007669"/>
    <property type="project" value="TreeGrafter"/>
</dbReference>
<evidence type="ECO:0000259" key="8">
    <source>
        <dbReference type="PROSITE" id="PS52029"/>
    </source>
</evidence>
<feature type="chain" id="PRO_5040875555" evidence="7">
    <location>
        <begin position="23"/>
        <end position="269"/>
    </location>
</feature>
<keyword evidence="2" id="KW-0808">Transferase</keyword>
<evidence type="ECO:0000256" key="3">
    <source>
        <dbReference type="ARBA" id="ARBA00022960"/>
    </source>
</evidence>
<dbReference type="PANTHER" id="PTHR30582">
    <property type="entry name" value="L,D-TRANSPEPTIDASE"/>
    <property type="match status" value="1"/>
</dbReference>
<dbReference type="Gene3D" id="2.30.30.40">
    <property type="entry name" value="SH3 Domains"/>
    <property type="match status" value="1"/>
</dbReference>
<dbReference type="AlphaFoldDB" id="A0A9X2MNE1"/>
<evidence type="ECO:0000313" key="10">
    <source>
        <dbReference type="Proteomes" id="UP001142078"/>
    </source>
</evidence>
<evidence type="ECO:0000256" key="5">
    <source>
        <dbReference type="ARBA" id="ARBA00023316"/>
    </source>
</evidence>
<dbReference type="Proteomes" id="UP001142078">
    <property type="component" value="Unassembled WGS sequence"/>
</dbReference>
<organism evidence="9 10">
    <name type="scientific">Anaerosalibacter massiliensis</name>
    <dbReference type="NCBI Taxonomy" id="1347392"/>
    <lineage>
        <taxon>Bacteria</taxon>
        <taxon>Bacillati</taxon>
        <taxon>Bacillota</taxon>
        <taxon>Tissierellia</taxon>
        <taxon>Tissierellales</taxon>
        <taxon>Sporanaerobacteraceae</taxon>
        <taxon>Anaerosalibacter</taxon>
    </lineage>
</organism>
<evidence type="ECO:0000313" key="9">
    <source>
        <dbReference type="EMBL" id="MCR2044211.1"/>
    </source>
</evidence>
<evidence type="ECO:0000256" key="6">
    <source>
        <dbReference type="PROSITE-ProRule" id="PRU01373"/>
    </source>
</evidence>
<comment type="pathway">
    <text evidence="1 6">Cell wall biogenesis; peptidoglycan biosynthesis.</text>
</comment>
<keyword evidence="3 6" id="KW-0133">Cell shape</keyword>
<dbReference type="OrthoDB" id="177750at2"/>
<keyword evidence="4 6" id="KW-0573">Peptidoglycan synthesis</keyword>
<dbReference type="Gene3D" id="2.40.440.10">
    <property type="entry name" value="L,D-transpeptidase catalytic domain-like"/>
    <property type="match status" value="1"/>
</dbReference>
<feature type="active site" description="Nucleophile" evidence="6">
    <location>
        <position position="245"/>
    </location>
</feature>
<gene>
    <name evidence="9" type="ORF">NSA23_08775</name>
</gene>
<accession>A0A9X2MNE1</accession>
<evidence type="ECO:0000256" key="7">
    <source>
        <dbReference type="SAM" id="SignalP"/>
    </source>
</evidence>
<dbReference type="SUPFAM" id="SSF141523">
    <property type="entry name" value="L,D-transpeptidase catalytic domain-like"/>
    <property type="match status" value="1"/>
</dbReference>
<evidence type="ECO:0000256" key="2">
    <source>
        <dbReference type="ARBA" id="ARBA00022679"/>
    </source>
</evidence>
<feature type="signal peptide" evidence="7">
    <location>
        <begin position="1"/>
        <end position="22"/>
    </location>
</feature>